<dbReference type="EMBL" id="PEMD01000079">
    <property type="protein sequence ID" value="RTH33695.1"/>
    <property type="molecule type" value="Genomic_DNA"/>
</dbReference>
<proteinExistence type="predicted"/>
<dbReference type="Proteomes" id="UP000286928">
    <property type="component" value="Unassembled WGS sequence"/>
</dbReference>
<evidence type="ECO:0000313" key="2">
    <source>
        <dbReference type="Proteomes" id="UP000286928"/>
    </source>
</evidence>
<sequence>AGHGVGLSQWGAKGMAEAGYGYREILGHYFPGTFLSDLLLGGIPGPEEAWATR</sequence>
<reference evidence="1 2" key="1">
    <citation type="journal article" date="2019" name="Extremophiles">
        <title>Biogeography of thermophiles and predominance of Thermus scotoductus in domestic water heaters.</title>
        <authorList>
            <person name="Wilpiszeski R.L."/>
            <person name="Zhang Z."/>
            <person name="House C.H."/>
        </authorList>
    </citation>
    <scope>NUCLEOTIDE SEQUENCE [LARGE SCALE GENOMIC DNA]</scope>
    <source>
        <strain evidence="1 2">20_S20</strain>
    </source>
</reference>
<accession>A0A430SBT0</accession>
<feature type="non-terminal residue" evidence="1">
    <location>
        <position position="1"/>
    </location>
</feature>
<protein>
    <submittedName>
        <fullName evidence="1">Stage II sporulation protein D</fullName>
    </submittedName>
</protein>
<organism evidence="1 2">
    <name type="scientific">Thermus scotoductus</name>
    <dbReference type="NCBI Taxonomy" id="37636"/>
    <lineage>
        <taxon>Bacteria</taxon>
        <taxon>Thermotogati</taxon>
        <taxon>Deinococcota</taxon>
        <taxon>Deinococci</taxon>
        <taxon>Thermales</taxon>
        <taxon>Thermaceae</taxon>
        <taxon>Thermus</taxon>
    </lineage>
</organism>
<comment type="caution">
    <text evidence="1">The sequence shown here is derived from an EMBL/GenBank/DDBJ whole genome shotgun (WGS) entry which is preliminary data.</text>
</comment>
<evidence type="ECO:0000313" key="1">
    <source>
        <dbReference type="EMBL" id="RTH33695.1"/>
    </source>
</evidence>
<gene>
    <name evidence="1" type="ORF">CSW33_03555</name>
</gene>
<dbReference type="AlphaFoldDB" id="A0A430SBT0"/>
<name>A0A430SBT0_THESC</name>